<dbReference type="Proteomes" id="UP000836841">
    <property type="component" value="Chromosome 6"/>
</dbReference>
<feature type="compositionally biased region" description="Polar residues" evidence="1">
    <location>
        <begin position="58"/>
        <end position="68"/>
    </location>
</feature>
<accession>A0AAU9SPP8</accession>
<feature type="region of interest" description="Disordered" evidence="1">
    <location>
        <begin position="33"/>
        <end position="68"/>
    </location>
</feature>
<dbReference type="EMBL" id="OU466862">
    <property type="protein sequence ID" value="CAH2070526.1"/>
    <property type="molecule type" value="Genomic_DNA"/>
</dbReference>
<evidence type="ECO:0000313" key="3">
    <source>
        <dbReference type="Proteomes" id="UP000836841"/>
    </source>
</evidence>
<sequence length="68" mass="7351">MYGVGGSGAGFAEVYAMKKIYKEKIKMKLAAAAAEDGKDNVGKKIKTKEIKKSKKTRQNSPRVSSADI</sequence>
<protein>
    <submittedName>
        <fullName evidence="2">Uncharacterized protein</fullName>
    </submittedName>
</protein>
<evidence type="ECO:0000313" key="2">
    <source>
        <dbReference type="EMBL" id="CAH2070526.1"/>
    </source>
</evidence>
<name>A0AAU9SPP8_THLAR</name>
<organism evidence="2 3">
    <name type="scientific">Thlaspi arvense</name>
    <name type="common">Field penny-cress</name>
    <dbReference type="NCBI Taxonomy" id="13288"/>
    <lineage>
        <taxon>Eukaryota</taxon>
        <taxon>Viridiplantae</taxon>
        <taxon>Streptophyta</taxon>
        <taxon>Embryophyta</taxon>
        <taxon>Tracheophyta</taxon>
        <taxon>Spermatophyta</taxon>
        <taxon>Magnoliopsida</taxon>
        <taxon>eudicotyledons</taxon>
        <taxon>Gunneridae</taxon>
        <taxon>Pentapetalae</taxon>
        <taxon>rosids</taxon>
        <taxon>malvids</taxon>
        <taxon>Brassicales</taxon>
        <taxon>Brassicaceae</taxon>
        <taxon>Thlaspideae</taxon>
        <taxon>Thlaspi</taxon>
    </lineage>
</organism>
<feature type="compositionally biased region" description="Basic and acidic residues" evidence="1">
    <location>
        <begin position="35"/>
        <end position="50"/>
    </location>
</feature>
<proteinExistence type="predicted"/>
<dbReference type="AlphaFoldDB" id="A0AAU9SPP8"/>
<evidence type="ECO:0000256" key="1">
    <source>
        <dbReference type="SAM" id="MobiDB-lite"/>
    </source>
</evidence>
<reference evidence="2 3" key="1">
    <citation type="submission" date="2022-03" db="EMBL/GenBank/DDBJ databases">
        <authorList>
            <person name="Nunn A."/>
            <person name="Chopra R."/>
            <person name="Nunn A."/>
            <person name="Contreras Garrido A."/>
        </authorList>
    </citation>
    <scope>NUCLEOTIDE SEQUENCE [LARGE SCALE GENOMIC DNA]</scope>
</reference>
<keyword evidence="3" id="KW-1185">Reference proteome</keyword>
<gene>
    <name evidence="2" type="ORF">TAV2_LOCUS22170</name>
</gene>